<evidence type="ECO:0000313" key="1">
    <source>
        <dbReference type="EMBL" id="CBX81066.1"/>
    </source>
</evidence>
<protein>
    <submittedName>
        <fullName evidence="1">Uncharacterized protein</fullName>
    </submittedName>
</protein>
<reference evidence="1" key="1">
    <citation type="journal article" date="2011" name="J. Bacteriol.">
        <title>Genome Sequence of an Erwinia amylovora Strain with Pathogenicity Restricted to Rubus Plants.</title>
        <authorList>
            <person name="Powney R."/>
            <person name="Smits T.H."/>
            <person name="Sawbridge T."/>
            <person name="Frey B."/>
            <person name="Blom J."/>
            <person name="Frey J.E."/>
            <person name="Plummer K.M."/>
            <person name="Beer S.V."/>
            <person name="Luck J."/>
            <person name="Duffy B."/>
            <person name="Rodoni B."/>
        </authorList>
    </citation>
    <scope>NUCLEOTIDE SEQUENCE</scope>
    <source>
        <strain evidence="1">ATCC BAA-2158</strain>
    </source>
</reference>
<name>E5B6P6_ERWAM</name>
<accession>E5B6P6</accession>
<gene>
    <name evidence="1" type="ORF">EAIL5_2246</name>
</gene>
<dbReference type="EMBL" id="FR719191">
    <property type="protein sequence ID" value="CBX81066.1"/>
    <property type="molecule type" value="Genomic_DNA"/>
</dbReference>
<sequence>MRFDTDQVSTPLDVSVSITDANLYHHLELVCATAP</sequence>
<dbReference type="AlphaFoldDB" id="E5B6P6"/>
<organism evidence="1">
    <name type="scientific">Erwinia amylovora ATCC BAA-2158</name>
    <dbReference type="NCBI Taxonomy" id="889211"/>
    <lineage>
        <taxon>Bacteria</taxon>
        <taxon>Pseudomonadati</taxon>
        <taxon>Pseudomonadota</taxon>
        <taxon>Gammaproteobacteria</taxon>
        <taxon>Enterobacterales</taxon>
        <taxon>Erwiniaceae</taxon>
        <taxon>Erwinia</taxon>
    </lineage>
</organism>
<proteinExistence type="predicted"/>